<dbReference type="InterPro" id="IPR036881">
    <property type="entry name" value="Glyco_hydro_3_C_sf"/>
</dbReference>
<reference evidence="5" key="1">
    <citation type="journal article" date="2019" name="Int. J. Syst. Evol. Microbiol.">
        <title>The Global Catalogue of Microorganisms (GCM) 10K type strain sequencing project: providing services to taxonomists for standard genome sequencing and annotation.</title>
        <authorList>
            <consortium name="The Broad Institute Genomics Platform"/>
            <consortium name="The Broad Institute Genome Sequencing Center for Infectious Disease"/>
            <person name="Wu L."/>
            <person name="Ma J."/>
        </authorList>
    </citation>
    <scope>NUCLEOTIDE SEQUENCE [LARGE SCALE GENOMIC DNA]</scope>
    <source>
        <strain evidence="5">JCM 16703</strain>
    </source>
</reference>
<dbReference type="SUPFAM" id="SSF52279">
    <property type="entry name" value="Beta-D-glucan exohydrolase, C-terminal domain"/>
    <property type="match status" value="1"/>
</dbReference>
<dbReference type="SMART" id="SM01217">
    <property type="entry name" value="Fn3_like"/>
    <property type="match status" value="1"/>
</dbReference>
<gene>
    <name evidence="4" type="ORF">GCM10022215_24880</name>
</gene>
<accession>A0ABP7XKH7</accession>
<dbReference type="PANTHER" id="PTHR42715:SF10">
    <property type="entry name" value="BETA-GLUCOSIDASE"/>
    <property type="match status" value="1"/>
</dbReference>
<dbReference type="Gene3D" id="3.40.50.1700">
    <property type="entry name" value="Glycoside hydrolase family 3 C-terminal domain"/>
    <property type="match status" value="1"/>
</dbReference>
<evidence type="ECO:0000256" key="1">
    <source>
        <dbReference type="ARBA" id="ARBA00005336"/>
    </source>
</evidence>
<dbReference type="PANTHER" id="PTHR42715">
    <property type="entry name" value="BETA-GLUCOSIDASE"/>
    <property type="match status" value="1"/>
</dbReference>
<comment type="similarity">
    <text evidence="1">Belongs to the glycosyl hydrolase 3 family.</text>
</comment>
<keyword evidence="2" id="KW-0378">Hydrolase</keyword>
<evidence type="ECO:0000259" key="3">
    <source>
        <dbReference type="SMART" id="SM01217"/>
    </source>
</evidence>
<dbReference type="Pfam" id="PF14310">
    <property type="entry name" value="Fn3-like"/>
    <property type="match status" value="1"/>
</dbReference>
<dbReference type="Proteomes" id="UP001501495">
    <property type="component" value="Unassembled WGS sequence"/>
</dbReference>
<protein>
    <recommendedName>
        <fullName evidence="3">Fibronectin type III-like domain-containing protein</fullName>
    </recommendedName>
</protein>
<evidence type="ECO:0000313" key="5">
    <source>
        <dbReference type="Proteomes" id="UP001501495"/>
    </source>
</evidence>
<evidence type="ECO:0000256" key="2">
    <source>
        <dbReference type="ARBA" id="ARBA00022801"/>
    </source>
</evidence>
<dbReference type="InterPro" id="IPR026891">
    <property type="entry name" value="Fn3-like"/>
</dbReference>
<dbReference type="InterPro" id="IPR013783">
    <property type="entry name" value="Ig-like_fold"/>
</dbReference>
<dbReference type="InterPro" id="IPR050288">
    <property type="entry name" value="Cellulose_deg_GH3"/>
</dbReference>
<dbReference type="EMBL" id="BAAAZH010000017">
    <property type="protein sequence ID" value="GAA4120804.1"/>
    <property type="molecule type" value="Genomic_DNA"/>
</dbReference>
<feature type="domain" description="Fibronectin type III-like" evidence="3">
    <location>
        <begin position="192"/>
        <end position="261"/>
    </location>
</feature>
<dbReference type="InterPro" id="IPR036962">
    <property type="entry name" value="Glyco_hydro_3_N_sf"/>
</dbReference>
<dbReference type="Gene3D" id="3.20.20.300">
    <property type="entry name" value="Glycoside hydrolase, family 3, N-terminal domain"/>
    <property type="match status" value="1"/>
</dbReference>
<evidence type="ECO:0000313" key="4">
    <source>
        <dbReference type="EMBL" id="GAA4120804.1"/>
    </source>
</evidence>
<proteinExistence type="inferred from homology"/>
<comment type="caution">
    <text evidence="4">The sequence shown here is derived from an EMBL/GenBank/DDBJ whole genome shotgun (WGS) entry which is preliminary data.</text>
</comment>
<dbReference type="Pfam" id="PF01915">
    <property type="entry name" value="Glyco_hydro_3_C"/>
    <property type="match status" value="1"/>
</dbReference>
<sequence length="273" mass="29306">MADLAIVVAADGSSEGSDRSDLSMSPAACVTLVCQDLPIDQERMINAVTAANPNNVVVLDTGGPVRMPWLKNAAAVLLPWFGGIEHGRSLARIIYGADEPGGRLPQTLPRDEAQHPFAAAAYPGVNGVATYAEKLEVGYRWYDAQDVKPLFPFGFGLGYTTFSFSDLQVTREGDGAVVRLRVRNTGDRAGAAVPQVYVSSPDAAGEPPRQLKGFTKIRLKPGASRVVTIRLDRRAFSQWSVARHGWIVTPGSYGILIGSSSRDLPLRDAVRMG</sequence>
<keyword evidence="5" id="KW-1185">Reference proteome</keyword>
<name>A0ABP7XKH7_9ACTN</name>
<dbReference type="InterPro" id="IPR002772">
    <property type="entry name" value="Glyco_hydro_3_C"/>
</dbReference>
<dbReference type="Gene3D" id="2.60.40.10">
    <property type="entry name" value="Immunoglobulins"/>
    <property type="match status" value="1"/>
</dbReference>
<organism evidence="4 5">
    <name type="scientific">Nocardioides fonticola</name>
    <dbReference type="NCBI Taxonomy" id="450363"/>
    <lineage>
        <taxon>Bacteria</taxon>
        <taxon>Bacillati</taxon>
        <taxon>Actinomycetota</taxon>
        <taxon>Actinomycetes</taxon>
        <taxon>Propionibacteriales</taxon>
        <taxon>Nocardioidaceae</taxon>
        <taxon>Nocardioides</taxon>
    </lineage>
</organism>